<sequence>MDRKEYEKRKYLSSRQAKVDMIQPSESRFKLYYKDQYSKMEARTEAGEKKERQDRTEKDQFLRQSRNKGEAMRILNAEEKFDHNLNG</sequence>
<name>A0A0F9IKY3_9ZZZZ</name>
<comment type="caution">
    <text evidence="2">The sequence shown here is derived from an EMBL/GenBank/DDBJ whole genome shotgun (WGS) entry which is preliminary data.</text>
</comment>
<protein>
    <submittedName>
        <fullName evidence="2">Uncharacterized protein</fullName>
    </submittedName>
</protein>
<proteinExistence type="predicted"/>
<reference evidence="2" key="1">
    <citation type="journal article" date="2015" name="Nature">
        <title>Complex archaea that bridge the gap between prokaryotes and eukaryotes.</title>
        <authorList>
            <person name="Spang A."/>
            <person name="Saw J.H."/>
            <person name="Jorgensen S.L."/>
            <person name="Zaremba-Niedzwiedzka K."/>
            <person name="Martijn J."/>
            <person name="Lind A.E."/>
            <person name="van Eijk R."/>
            <person name="Schleper C."/>
            <person name="Guy L."/>
            <person name="Ettema T.J."/>
        </authorList>
    </citation>
    <scope>NUCLEOTIDE SEQUENCE</scope>
</reference>
<dbReference type="EMBL" id="LAZR01012158">
    <property type="protein sequence ID" value="KKM30253.1"/>
    <property type="molecule type" value="Genomic_DNA"/>
</dbReference>
<feature type="region of interest" description="Disordered" evidence="1">
    <location>
        <begin position="40"/>
        <end position="70"/>
    </location>
</feature>
<evidence type="ECO:0000256" key="1">
    <source>
        <dbReference type="SAM" id="MobiDB-lite"/>
    </source>
</evidence>
<organism evidence="2">
    <name type="scientific">marine sediment metagenome</name>
    <dbReference type="NCBI Taxonomy" id="412755"/>
    <lineage>
        <taxon>unclassified sequences</taxon>
        <taxon>metagenomes</taxon>
        <taxon>ecological metagenomes</taxon>
    </lineage>
</organism>
<evidence type="ECO:0000313" key="2">
    <source>
        <dbReference type="EMBL" id="KKM30253.1"/>
    </source>
</evidence>
<gene>
    <name evidence="2" type="ORF">LCGC14_1566320</name>
</gene>
<accession>A0A0F9IKY3</accession>
<dbReference type="AlphaFoldDB" id="A0A0F9IKY3"/>